<dbReference type="InterPro" id="IPR009057">
    <property type="entry name" value="Homeodomain-like_sf"/>
</dbReference>
<evidence type="ECO:0000313" key="5">
    <source>
        <dbReference type="EMBL" id="XDL25505.1"/>
    </source>
</evidence>
<dbReference type="GO" id="GO:0003700">
    <property type="term" value="F:DNA-binding transcription factor activity"/>
    <property type="evidence" value="ECO:0007669"/>
    <property type="project" value="InterPro"/>
</dbReference>
<feature type="domain" description="HTH araC/xylS-type" evidence="4">
    <location>
        <begin position="225"/>
        <end position="326"/>
    </location>
</feature>
<dbReference type="Gene3D" id="3.40.50.880">
    <property type="match status" value="1"/>
</dbReference>
<dbReference type="PROSITE" id="PS01124">
    <property type="entry name" value="HTH_ARAC_FAMILY_2"/>
    <property type="match status" value="1"/>
</dbReference>
<protein>
    <submittedName>
        <fullName evidence="5">GlxA family transcriptional regulator</fullName>
    </submittedName>
</protein>
<dbReference type="Pfam" id="PF01965">
    <property type="entry name" value="DJ-1_PfpI"/>
    <property type="match status" value="1"/>
</dbReference>
<dbReference type="GeneID" id="302580933"/>
<dbReference type="InterPro" id="IPR002818">
    <property type="entry name" value="DJ-1/PfpI"/>
</dbReference>
<keyword evidence="2" id="KW-0238">DNA-binding</keyword>
<organism evidence="5">
    <name type="scientific">Dickeya oryzae</name>
    <dbReference type="NCBI Taxonomy" id="1240404"/>
    <lineage>
        <taxon>Bacteria</taxon>
        <taxon>Pseudomonadati</taxon>
        <taxon>Pseudomonadota</taxon>
        <taxon>Gammaproteobacteria</taxon>
        <taxon>Enterobacterales</taxon>
        <taxon>Pectobacteriaceae</taxon>
        <taxon>Dickeya</taxon>
    </lineage>
</organism>
<dbReference type="GO" id="GO:0043565">
    <property type="term" value="F:sequence-specific DNA binding"/>
    <property type="evidence" value="ECO:0007669"/>
    <property type="project" value="InterPro"/>
</dbReference>
<gene>
    <name evidence="5" type="ORF">LF929_004630</name>
</gene>
<sequence>MRISILALPGSMSSAIAGLADMFWMVNQALISRPQGNAATSAPGVTFETAIVSADGNPVRDAQGRLIYVDSSFEAVGKSDIVLATGMMLGPDKLPLAATSVGESAAWLKQQYLHGSLIGGACAGSFILGEAGLLDGRFCSTTWWLYHTFKQKYPKAKPVWGKALEEQDGIITTGGPLSWVELALHIIRHQAGPDIARMAADIAVADSQPLSQRIYAPQGFMNTVDPLLLRAEHLVRYENPAMTAEELARALNFSDRTLHRKIKELTNESPKNFITRVRIETACLLLENPAANIKRVAQACGYSEDTAFRRAFSQLMGMTPVQYRKWAMLRNDKTATPDLAEKKRPRMTASGVLK</sequence>
<dbReference type="InterPro" id="IPR018060">
    <property type="entry name" value="HTH_AraC"/>
</dbReference>
<dbReference type="InterPro" id="IPR052158">
    <property type="entry name" value="INH-QAR"/>
</dbReference>
<dbReference type="SUPFAM" id="SSF52317">
    <property type="entry name" value="Class I glutamine amidotransferase-like"/>
    <property type="match status" value="1"/>
</dbReference>
<dbReference type="PANTHER" id="PTHR43130">
    <property type="entry name" value="ARAC-FAMILY TRANSCRIPTIONAL REGULATOR"/>
    <property type="match status" value="1"/>
</dbReference>
<dbReference type="Gene3D" id="1.10.10.60">
    <property type="entry name" value="Homeodomain-like"/>
    <property type="match status" value="2"/>
</dbReference>
<dbReference type="SUPFAM" id="SSF46689">
    <property type="entry name" value="Homeodomain-like"/>
    <property type="match status" value="1"/>
</dbReference>
<dbReference type="CDD" id="cd03138">
    <property type="entry name" value="GATase1_AraC_2"/>
    <property type="match status" value="1"/>
</dbReference>
<evidence type="ECO:0000256" key="2">
    <source>
        <dbReference type="ARBA" id="ARBA00023125"/>
    </source>
</evidence>
<dbReference type="Pfam" id="PF12833">
    <property type="entry name" value="HTH_18"/>
    <property type="match status" value="1"/>
</dbReference>
<dbReference type="EMBL" id="CP162670">
    <property type="protein sequence ID" value="XDL25505.1"/>
    <property type="molecule type" value="Genomic_DNA"/>
</dbReference>
<dbReference type="PANTHER" id="PTHR43130:SF11">
    <property type="entry name" value="TRANSCRIPTIONAL REGULATORY PROTEIN"/>
    <property type="match status" value="1"/>
</dbReference>
<dbReference type="RefSeq" id="WP_038908826.1">
    <property type="nucleotide sequence ID" value="NZ_CM001972.1"/>
</dbReference>
<proteinExistence type="predicted"/>
<dbReference type="SMART" id="SM00342">
    <property type="entry name" value="HTH_ARAC"/>
    <property type="match status" value="1"/>
</dbReference>
<keyword evidence="3" id="KW-0804">Transcription</keyword>
<keyword evidence="1" id="KW-0805">Transcription regulation</keyword>
<dbReference type="PROSITE" id="PS00041">
    <property type="entry name" value="HTH_ARAC_FAMILY_1"/>
    <property type="match status" value="1"/>
</dbReference>
<accession>A0AB39IUP5</accession>
<dbReference type="AlphaFoldDB" id="A0AB39IUP5"/>
<evidence type="ECO:0000256" key="3">
    <source>
        <dbReference type="ARBA" id="ARBA00023163"/>
    </source>
</evidence>
<name>A0AB39IUP5_9GAMM</name>
<reference evidence="5" key="1">
    <citation type="submission" date="2024-07" db="EMBL/GenBank/DDBJ databases">
        <authorList>
            <person name="Pedron J."/>
        </authorList>
    </citation>
    <scope>NUCLEOTIDE SEQUENCE</scope>
    <source>
        <strain evidence="5">A003-S1-M15</strain>
    </source>
</reference>
<evidence type="ECO:0000256" key="1">
    <source>
        <dbReference type="ARBA" id="ARBA00023015"/>
    </source>
</evidence>
<dbReference type="InterPro" id="IPR029062">
    <property type="entry name" value="Class_I_gatase-like"/>
</dbReference>
<evidence type="ECO:0000259" key="4">
    <source>
        <dbReference type="PROSITE" id="PS01124"/>
    </source>
</evidence>
<dbReference type="InterPro" id="IPR018062">
    <property type="entry name" value="HTH_AraC-typ_CS"/>
</dbReference>